<comment type="caution">
    <text evidence="2">The sequence shown here is derived from an EMBL/GenBank/DDBJ whole genome shotgun (WGS) entry which is preliminary data.</text>
</comment>
<organism evidence="2 3">
    <name type="scientific">Sphingobacterium allocomposti</name>
    <dbReference type="NCBI Taxonomy" id="415956"/>
    <lineage>
        <taxon>Bacteria</taxon>
        <taxon>Pseudomonadati</taxon>
        <taxon>Bacteroidota</taxon>
        <taxon>Sphingobacteriia</taxon>
        <taxon>Sphingobacteriales</taxon>
        <taxon>Sphingobacteriaceae</taxon>
        <taxon>Sphingobacterium</taxon>
    </lineage>
</organism>
<feature type="transmembrane region" description="Helical" evidence="1">
    <location>
        <begin position="85"/>
        <end position="106"/>
    </location>
</feature>
<protein>
    <submittedName>
        <fullName evidence="2">Uncharacterized protein</fullName>
    </submittedName>
</protein>
<reference evidence="2 3" key="1">
    <citation type="submission" date="2019-07" db="EMBL/GenBank/DDBJ databases">
        <title>Genomic Encyclopedia of Archaeal and Bacterial Type Strains, Phase II (KMG-II): from individual species to whole genera.</title>
        <authorList>
            <person name="Goeker M."/>
        </authorList>
    </citation>
    <scope>NUCLEOTIDE SEQUENCE [LARGE SCALE GENOMIC DNA]</scope>
    <source>
        <strain evidence="2 3">DSM 18850</strain>
    </source>
</reference>
<evidence type="ECO:0000313" key="2">
    <source>
        <dbReference type="EMBL" id="TYP92446.1"/>
    </source>
</evidence>
<dbReference type="EMBL" id="VNHX01000016">
    <property type="protein sequence ID" value="TYP92446.1"/>
    <property type="molecule type" value="Genomic_DNA"/>
</dbReference>
<proteinExistence type="predicted"/>
<gene>
    <name evidence="2" type="ORF">BC792_11648</name>
</gene>
<accession>A0A5S5DBD0</accession>
<feature type="transmembrane region" description="Helical" evidence="1">
    <location>
        <begin position="61"/>
        <end position="79"/>
    </location>
</feature>
<keyword evidence="1" id="KW-0472">Membrane</keyword>
<feature type="transmembrane region" description="Helical" evidence="1">
    <location>
        <begin position="37"/>
        <end position="56"/>
    </location>
</feature>
<dbReference type="AlphaFoldDB" id="A0A5S5DBD0"/>
<dbReference type="Proteomes" id="UP000325105">
    <property type="component" value="Unassembled WGS sequence"/>
</dbReference>
<keyword evidence="1" id="KW-0812">Transmembrane</keyword>
<dbReference type="OrthoDB" id="799809at2"/>
<keyword evidence="1" id="KW-1133">Transmembrane helix</keyword>
<name>A0A5S5DBD0_9SPHI</name>
<evidence type="ECO:0000313" key="3">
    <source>
        <dbReference type="Proteomes" id="UP000325105"/>
    </source>
</evidence>
<evidence type="ECO:0000256" key="1">
    <source>
        <dbReference type="SAM" id="Phobius"/>
    </source>
</evidence>
<sequence length="141" mass="15962">MKRRASLIQGYYYLLTGIWPLLHMPSFMQVTGGKHDIWLVKMVGLLSISIGLALIIKRYSFLGFCAALSFIGIDLHYTANGTISNAYLVDAVLQLAFVGALIWEAYRRFTFLVNRRANKRRRPVTDNIIPGISKPMEHANC</sequence>
<keyword evidence="3" id="KW-1185">Reference proteome</keyword>
<dbReference type="RefSeq" id="WP_148909276.1">
    <property type="nucleotide sequence ID" value="NZ_VNHX01000016.1"/>
</dbReference>